<dbReference type="AlphaFoldDB" id="A0AA96JUI0"/>
<dbReference type="EMBL" id="CP116968">
    <property type="protein sequence ID" value="WNM60627.1"/>
    <property type="molecule type" value="Genomic_DNA"/>
</dbReference>
<evidence type="ECO:0000313" key="4">
    <source>
        <dbReference type="EMBL" id="WNM60627.1"/>
    </source>
</evidence>
<dbReference type="SUPFAM" id="SSF52172">
    <property type="entry name" value="CheY-like"/>
    <property type="match status" value="1"/>
</dbReference>
<feature type="domain" description="Response regulatory" evidence="3">
    <location>
        <begin position="18"/>
        <end position="134"/>
    </location>
</feature>
<dbReference type="GO" id="GO:0000160">
    <property type="term" value="P:phosphorelay signal transduction system"/>
    <property type="evidence" value="ECO:0007669"/>
    <property type="project" value="InterPro"/>
</dbReference>
<organism evidence="4 5">
    <name type="scientific">Candidatus Nitrospira neomarina</name>
    <dbReference type="NCBI Taxonomy" id="3020899"/>
    <lineage>
        <taxon>Bacteria</taxon>
        <taxon>Pseudomonadati</taxon>
        <taxon>Nitrospirota</taxon>
        <taxon>Nitrospiria</taxon>
        <taxon>Nitrospirales</taxon>
        <taxon>Nitrospiraceae</taxon>
        <taxon>Nitrospira</taxon>
    </lineage>
</organism>
<keyword evidence="5" id="KW-1185">Reference proteome</keyword>
<dbReference type="SMART" id="SM00448">
    <property type="entry name" value="REC"/>
    <property type="match status" value="1"/>
</dbReference>
<dbReference type="InterPro" id="IPR050595">
    <property type="entry name" value="Bact_response_regulator"/>
</dbReference>
<reference evidence="4 5" key="1">
    <citation type="submission" date="2023-01" db="EMBL/GenBank/DDBJ databases">
        <title>Cultivation and genomic characterization of new, ubiquitous marine nitrite-oxidizing bacteria from the Nitrospirales.</title>
        <authorList>
            <person name="Mueller A.J."/>
            <person name="Daebeler A."/>
            <person name="Herbold C.W."/>
            <person name="Kirkegaard R.H."/>
            <person name="Daims H."/>
        </authorList>
    </citation>
    <scope>NUCLEOTIDE SEQUENCE [LARGE SCALE GENOMIC DNA]</scope>
    <source>
        <strain evidence="4 5">DK</strain>
    </source>
</reference>
<evidence type="ECO:0000256" key="2">
    <source>
        <dbReference type="PROSITE-ProRule" id="PRU00169"/>
    </source>
</evidence>
<dbReference type="PANTHER" id="PTHR44591">
    <property type="entry name" value="STRESS RESPONSE REGULATOR PROTEIN 1"/>
    <property type="match status" value="1"/>
</dbReference>
<gene>
    <name evidence="4" type="ORF">PQG83_12750</name>
</gene>
<dbReference type="PROSITE" id="PS50110">
    <property type="entry name" value="RESPONSE_REGULATORY"/>
    <property type="match status" value="1"/>
</dbReference>
<dbReference type="PANTHER" id="PTHR44591:SF3">
    <property type="entry name" value="RESPONSE REGULATORY DOMAIN-CONTAINING PROTEIN"/>
    <property type="match status" value="1"/>
</dbReference>
<dbReference type="RefSeq" id="WP_312741629.1">
    <property type="nucleotide sequence ID" value="NZ_CP116968.1"/>
</dbReference>
<dbReference type="Pfam" id="PF00072">
    <property type="entry name" value="Response_reg"/>
    <property type="match status" value="1"/>
</dbReference>
<dbReference type="KEGG" id="nneo:PQG83_12750"/>
<proteinExistence type="predicted"/>
<evidence type="ECO:0000259" key="3">
    <source>
        <dbReference type="PROSITE" id="PS50110"/>
    </source>
</evidence>
<evidence type="ECO:0000256" key="1">
    <source>
        <dbReference type="ARBA" id="ARBA00022553"/>
    </source>
</evidence>
<keyword evidence="1 2" id="KW-0597">Phosphoprotein</keyword>
<accession>A0AA96JUI0</accession>
<dbReference type="InterPro" id="IPR001789">
    <property type="entry name" value="Sig_transdc_resp-reg_receiver"/>
</dbReference>
<sequence>MTVSSQTFERVSGIDSVTILLIDDSPDNLMILGDVLEQMGYQVIGAEDGEQGLDLAQRIQPDLIFMDVKMPGLEGFQVCVRLRARENFRRTPIILMSAQSEITHRERAFAAGGSEFWPKPITPMKIRTELHRFLK</sequence>
<dbReference type="Proteomes" id="UP001302494">
    <property type="component" value="Chromosome"/>
</dbReference>
<dbReference type="InterPro" id="IPR011006">
    <property type="entry name" value="CheY-like_superfamily"/>
</dbReference>
<evidence type="ECO:0000313" key="5">
    <source>
        <dbReference type="Proteomes" id="UP001302494"/>
    </source>
</evidence>
<dbReference type="Gene3D" id="3.40.50.2300">
    <property type="match status" value="1"/>
</dbReference>
<name>A0AA96JUI0_9BACT</name>
<feature type="modified residue" description="4-aspartylphosphate" evidence="2">
    <location>
        <position position="67"/>
    </location>
</feature>
<protein>
    <submittedName>
        <fullName evidence="4">Response regulator</fullName>
    </submittedName>
</protein>